<dbReference type="NCBIfam" id="TIGR00138">
    <property type="entry name" value="rsmG_gidB"/>
    <property type="match status" value="1"/>
</dbReference>
<evidence type="ECO:0000313" key="8">
    <source>
        <dbReference type="Proteomes" id="UP000500767"/>
    </source>
</evidence>
<dbReference type="InterPro" id="IPR029063">
    <property type="entry name" value="SAM-dependent_MTases_sf"/>
</dbReference>
<dbReference type="RefSeq" id="WP_171837059.1">
    <property type="nucleotide sequence ID" value="NZ_CP053708.1"/>
</dbReference>
<name>A0A6M8HXM7_9PROT</name>
<comment type="catalytic activity">
    <reaction evidence="6">
        <text>guanosine(527) in 16S rRNA + S-adenosyl-L-methionine = N(7)-methylguanosine(527) in 16S rRNA + S-adenosyl-L-homocysteine</text>
        <dbReference type="Rhea" id="RHEA:42732"/>
        <dbReference type="Rhea" id="RHEA-COMP:10209"/>
        <dbReference type="Rhea" id="RHEA-COMP:10210"/>
        <dbReference type="ChEBI" id="CHEBI:57856"/>
        <dbReference type="ChEBI" id="CHEBI:59789"/>
        <dbReference type="ChEBI" id="CHEBI:74269"/>
        <dbReference type="ChEBI" id="CHEBI:74480"/>
        <dbReference type="EC" id="2.1.1.170"/>
    </reaction>
</comment>
<dbReference type="Pfam" id="PF02527">
    <property type="entry name" value="GidB"/>
    <property type="match status" value="1"/>
</dbReference>
<dbReference type="GO" id="GO:0005829">
    <property type="term" value="C:cytosol"/>
    <property type="evidence" value="ECO:0007669"/>
    <property type="project" value="TreeGrafter"/>
</dbReference>
<evidence type="ECO:0000256" key="3">
    <source>
        <dbReference type="ARBA" id="ARBA00022603"/>
    </source>
</evidence>
<proteinExistence type="inferred from homology"/>
<dbReference type="EMBL" id="CP053708">
    <property type="protein sequence ID" value="QKE92861.1"/>
    <property type="molecule type" value="Genomic_DNA"/>
</dbReference>
<accession>A0A6M8HXM7</accession>
<dbReference type="Gene3D" id="3.40.50.150">
    <property type="entry name" value="Vaccinia Virus protein VP39"/>
    <property type="match status" value="1"/>
</dbReference>
<feature type="binding site" evidence="6">
    <location>
        <position position="140"/>
    </location>
    <ligand>
        <name>S-adenosyl-L-methionine</name>
        <dbReference type="ChEBI" id="CHEBI:59789"/>
    </ligand>
</feature>
<feature type="binding site" evidence="6">
    <location>
        <begin position="126"/>
        <end position="127"/>
    </location>
    <ligand>
        <name>S-adenosyl-L-methionine</name>
        <dbReference type="ChEBI" id="CHEBI:59789"/>
    </ligand>
</feature>
<keyword evidence="8" id="KW-1185">Reference proteome</keyword>
<keyword evidence="3 6" id="KW-0489">Methyltransferase</keyword>
<keyword evidence="5 6" id="KW-0949">S-adenosyl-L-methionine</keyword>
<dbReference type="Proteomes" id="UP000500767">
    <property type="component" value="Chromosome"/>
</dbReference>
<dbReference type="EC" id="2.1.1.170" evidence="6"/>
<comment type="subcellular location">
    <subcellularLocation>
        <location evidence="6">Cytoplasm</location>
    </subcellularLocation>
</comment>
<reference evidence="7 8" key="1">
    <citation type="journal article" date="2014" name="World J. Microbiol. Biotechnol.">
        <title>Biodiversity and physiological characteristics of Antarctic and Arctic lichens-associated bacteria.</title>
        <authorList>
            <person name="Lee Y.M."/>
            <person name="Kim E.H."/>
            <person name="Lee H.K."/>
            <person name="Hong S.G."/>
        </authorList>
    </citation>
    <scope>NUCLEOTIDE SEQUENCE [LARGE SCALE GENOMIC DNA]</scope>
    <source>
        <strain evidence="7 8">PAMC 26569</strain>
    </source>
</reference>
<keyword evidence="2 6" id="KW-0698">rRNA processing</keyword>
<dbReference type="AlphaFoldDB" id="A0A6M8HXM7"/>
<dbReference type="PANTHER" id="PTHR31760:SF0">
    <property type="entry name" value="S-ADENOSYL-L-METHIONINE-DEPENDENT METHYLTRANSFERASES SUPERFAMILY PROTEIN"/>
    <property type="match status" value="1"/>
</dbReference>
<evidence type="ECO:0000256" key="4">
    <source>
        <dbReference type="ARBA" id="ARBA00022679"/>
    </source>
</evidence>
<evidence type="ECO:0000256" key="2">
    <source>
        <dbReference type="ARBA" id="ARBA00022552"/>
    </source>
</evidence>
<organism evidence="7 8">
    <name type="scientific">Lichenicola cladoniae</name>
    <dbReference type="NCBI Taxonomy" id="1484109"/>
    <lineage>
        <taxon>Bacteria</taxon>
        <taxon>Pseudomonadati</taxon>
        <taxon>Pseudomonadota</taxon>
        <taxon>Alphaproteobacteria</taxon>
        <taxon>Acetobacterales</taxon>
        <taxon>Acetobacteraceae</taxon>
        <taxon>Lichenicola</taxon>
    </lineage>
</organism>
<evidence type="ECO:0000256" key="5">
    <source>
        <dbReference type="ARBA" id="ARBA00022691"/>
    </source>
</evidence>
<evidence type="ECO:0000256" key="6">
    <source>
        <dbReference type="HAMAP-Rule" id="MF_00074"/>
    </source>
</evidence>
<dbReference type="CDD" id="cd02440">
    <property type="entry name" value="AdoMet_MTases"/>
    <property type="match status" value="1"/>
</dbReference>
<dbReference type="InterPro" id="IPR003682">
    <property type="entry name" value="rRNA_ssu_MeTfrase_G"/>
</dbReference>
<comment type="function">
    <text evidence="6">Specifically methylates the N7 position of guanine in position 527 of 16S rRNA.</text>
</comment>
<feature type="binding site" evidence="6">
    <location>
        <position position="82"/>
    </location>
    <ligand>
        <name>S-adenosyl-L-methionine</name>
        <dbReference type="ChEBI" id="CHEBI:59789"/>
    </ligand>
</feature>
<evidence type="ECO:0000313" key="7">
    <source>
        <dbReference type="EMBL" id="QKE92861.1"/>
    </source>
</evidence>
<feature type="binding site" evidence="6">
    <location>
        <position position="77"/>
    </location>
    <ligand>
        <name>S-adenosyl-L-methionine</name>
        <dbReference type="ChEBI" id="CHEBI:59789"/>
    </ligand>
</feature>
<dbReference type="SUPFAM" id="SSF53335">
    <property type="entry name" value="S-adenosyl-L-methionine-dependent methyltransferases"/>
    <property type="match status" value="1"/>
</dbReference>
<keyword evidence="1 6" id="KW-0963">Cytoplasm</keyword>
<comment type="caution">
    <text evidence="6">Lacks conserved residue(s) required for the propagation of feature annotation.</text>
</comment>
<sequence length="216" mass="23761">MFHVKHSPGGDTGAGAKIVSRETTERLTIFVELLGRWNRKINLVSQNDLPHLWTRHIEDSLQLEPLLPTGEPFVDLGSGGGFPGLILAIANDSPVTLIEVDQRKASFLREAARATGVNATIIASRLEQVDLPPTRYVTARALAPLSRLLGWATRFLAEDGVCLFLKGRTADDELTAVASEWHMIVSRRPSRTDPDGVILRLSEIRRVSEPDRAAGR</sequence>
<dbReference type="GO" id="GO:0070043">
    <property type="term" value="F:rRNA (guanine-N7-)-methyltransferase activity"/>
    <property type="evidence" value="ECO:0007669"/>
    <property type="project" value="UniProtKB-UniRule"/>
</dbReference>
<dbReference type="KEGG" id="lck:HN018_21345"/>
<dbReference type="PANTHER" id="PTHR31760">
    <property type="entry name" value="S-ADENOSYL-L-METHIONINE-DEPENDENT METHYLTRANSFERASES SUPERFAMILY PROTEIN"/>
    <property type="match status" value="1"/>
</dbReference>
<keyword evidence="4 6" id="KW-0808">Transferase</keyword>
<evidence type="ECO:0000256" key="1">
    <source>
        <dbReference type="ARBA" id="ARBA00022490"/>
    </source>
</evidence>
<gene>
    <name evidence="6 7" type="primary">rsmG</name>
    <name evidence="7" type="ORF">HN018_21345</name>
</gene>
<protein>
    <recommendedName>
        <fullName evidence="6">Ribosomal RNA small subunit methyltransferase G</fullName>
        <ecNumber evidence="6">2.1.1.170</ecNumber>
    </recommendedName>
    <alternativeName>
        <fullName evidence="6">16S rRNA 7-methylguanosine methyltransferase</fullName>
        <shortName evidence="6">16S rRNA m7G methyltransferase</shortName>
    </alternativeName>
</protein>
<dbReference type="HAMAP" id="MF_00074">
    <property type="entry name" value="16SrRNA_methyltr_G"/>
    <property type="match status" value="1"/>
</dbReference>
<comment type="similarity">
    <text evidence="6">Belongs to the methyltransferase superfamily. RNA methyltransferase RsmG family.</text>
</comment>